<dbReference type="Pfam" id="PF07859">
    <property type="entry name" value="Abhydrolase_3"/>
    <property type="match status" value="1"/>
</dbReference>
<gene>
    <name evidence="4" type="ORF">TorRG33x02_236000</name>
</gene>
<dbReference type="EMBL" id="JXTC01000236">
    <property type="protein sequence ID" value="PON79318.1"/>
    <property type="molecule type" value="Genomic_DNA"/>
</dbReference>
<dbReference type="PROSITE" id="PS01174">
    <property type="entry name" value="LIPASE_GDXG_SER"/>
    <property type="match status" value="1"/>
</dbReference>
<dbReference type="PANTHER" id="PTHR23024:SF577">
    <property type="entry name" value="CARBOXYLESTERASE 2-RELATED"/>
    <property type="match status" value="1"/>
</dbReference>
<dbReference type="InterPro" id="IPR033140">
    <property type="entry name" value="Lipase_GDXG_put_SER_AS"/>
</dbReference>
<dbReference type="AlphaFoldDB" id="A0A2P5E1B0"/>
<dbReference type="InterPro" id="IPR050466">
    <property type="entry name" value="Carboxylest/Gibb_receptor"/>
</dbReference>
<dbReference type="FunCoup" id="A0A2P5E1B0">
    <property type="interactions" value="92"/>
</dbReference>
<proteinExistence type="inferred from homology"/>
<organism evidence="4 5">
    <name type="scientific">Trema orientale</name>
    <name type="common">Charcoal tree</name>
    <name type="synonym">Celtis orientalis</name>
    <dbReference type="NCBI Taxonomy" id="63057"/>
    <lineage>
        <taxon>Eukaryota</taxon>
        <taxon>Viridiplantae</taxon>
        <taxon>Streptophyta</taxon>
        <taxon>Embryophyta</taxon>
        <taxon>Tracheophyta</taxon>
        <taxon>Spermatophyta</taxon>
        <taxon>Magnoliopsida</taxon>
        <taxon>eudicotyledons</taxon>
        <taxon>Gunneridae</taxon>
        <taxon>Pentapetalae</taxon>
        <taxon>rosids</taxon>
        <taxon>fabids</taxon>
        <taxon>Rosales</taxon>
        <taxon>Cannabaceae</taxon>
        <taxon>Trema</taxon>
    </lineage>
</organism>
<reference evidence="5" key="1">
    <citation type="submission" date="2016-06" db="EMBL/GenBank/DDBJ databases">
        <title>Parallel loss of symbiosis genes in relatives of nitrogen-fixing non-legume Parasponia.</title>
        <authorList>
            <person name="Van Velzen R."/>
            <person name="Holmer R."/>
            <person name="Bu F."/>
            <person name="Rutten L."/>
            <person name="Van Zeijl A."/>
            <person name="Liu W."/>
            <person name="Santuari L."/>
            <person name="Cao Q."/>
            <person name="Sharma T."/>
            <person name="Shen D."/>
            <person name="Roswanjaya Y."/>
            <person name="Wardhani T."/>
            <person name="Kalhor M.S."/>
            <person name="Jansen J."/>
            <person name="Van den Hoogen J."/>
            <person name="Gungor B."/>
            <person name="Hartog M."/>
            <person name="Hontelez J."/>
            <person name="Verver J."/>
            <person name="Yang W.-C."/>
            <person name="Schijlen E."/>
            <person name="Repin R."/>
            <person name="Schilthuizen M."/>
            <person name="Schranz E."/>
            <person name="Heidstra R."/>
            <person name="Miyata K."/>
            <person name="Fedorova E."/>
            <person name="Kohlen W."/>
            <person name="Bisseling T."/>
            <person name="Smit S."/>
            <person name="Geurts R."/>
        </authorList>
    </citation>
    <scope>NUCLEOTIDE SEQUENCE [LARGE SCALE GENOMIC DNA]</scope>
    <source>
        <strain evidence="5">cv. RG33-2</strain>
    </source>
</reference>
<evidence type="ECO:0000259" key="3">
    <source>
        <dbReference type="Pfam" id="PF07859"/>
    </source>
</evidence>
<dbReference type="PANTHER" id="PTHR23024">
    <property type="entry name" value="ARYLACETAMIDE DEACETYLASE"/>
    <property type="match status" value="1"/>
</dbReference>
<comment type="caution">
    <text evidence="4">The sequence shown here is derived from an EMBL/GenBank/DDBJ whole genome shotgun (WGS) entry which is preliminary data.</text>
</comment>
<feature type="active site" evidence="2">
    <location>
        <position position="166"/>
    </location>
</feature>
<feature type="domain" description="Alpha/beta hydrolase fold-3" evidence="3">
    <location>
        <begin position="74"/>
        <end position="300"/>
    </location>
</feature>
<dbReference type="GO" id="GO:0016787">
    <property type="term" value="F:hydrolase activity"/>
    <property type="evidence" value="ECO:0007669"/>
    <property type="project" value="InterPro"/>
</dbReference>
<evidence type="ECO:0000313" key="5">
    <source>
        <dbReference type="Proteomes" id="UP000237000"/>
    </source>
</evidence>
<sequence>MASNKPQVSVEAFPYLRVYKDGTIERLAGTEIAPTGLDPQTGVVSKDIVIVPETGVQARLYRPELKTHKPVPLVVYFHGGGFFISSTGDPYYHNCLNRLAAEAQIIVVSVNYRLAPENPLPASYEDCWAALRWVASHTVVDGGVQSPEPWIKDHVDFDRVFIAGDSAGANIAHHVICRIAEEDPVPRLSIAGVASIHPYFWGVESVGSEANDPVRKEMVDRWWSVVCHSDKGNDDPLINPFVEGAPCLEGLAVCRKMLVLVAEKDILRDRGWLYYEKVAKSTWGGTVEIVETPGVDHVFHILDPDSEKAKTLIKRLASFVNQQ</sequence>
<dbReference type="InterPro" id="IPR029058">
    <property type="entry name" value="AB_hydrolase_fold"/>
</dbReference>
<keyword evidence="5" id="KW-1185">Reference proteome</keyword>
<evidence type="ECO:0000313" key="4">
    <source>
        <dbReference type="EMBL" id="PON79318.1"/>
    </source>
</evidence>
<evidence type="ECO:0000256" key="1">
    <source>
        <dbReference type="ARBA" id="ARBA00010515"/>
    </source>
</evidence>
<evidence type="ECO:0000256" key="2">
    <source>
        <dbReference type="PROSITE-ProRule" id="PRU10038"/>
    </source>
</evidence>
<name>A0A2P5E1B0_TREOI</name>
<accession>A0A2P5E1B0</accession>
<comment type="similarity">
    <text evidence="1">Belongs to the 'GDXG' lipolytic enzyme family.</text>
</comment>
<dbReference type="Proteomes" id="UP000237000">
    <property type="component" value="Unassembled WGS sequence"/>
</dbReference>
<protein>
    <submittedName>
        <fullName evidence="4">Arylacetamide deacetylase</fullName>
    </submittedName>
</protein>
<dbReference type="SUPFAM" id="SSF53474">
    <property type="entry name" value="alpha/beta-Hydrolases"/>
    <property type="match status" value="1"/>
</dbReference>
<dbReference type="Gene3D" id="3.40.50.1820">
    <property type="entry name" value="alpha/beta hydrolase"/>
    <property type="match status" value="1"/>
</dbReference>
<dbReference type="InParanoid" id="A0A2P5E1B0"/>
<dbReference type="STRING" id="63057.A0A2P5E1B0"/>
<dbReference type="InterPro" id="IPR013094">
    <property type="entry name" value="AB_hydrolase_3"/>
</dbReference>
<dbReference type="OrthoDB" id="408631at2759"/>